<dbReference type="InterPro" id="IPR051534">
    <property type="entry name" value="CBASS_pafABC_assoc_protein"/>
</dbReference>
<reference evidence="3" key="1">
    <citation type="submission" date="2024-06" db="EMBL/GenBank/DDBJ databases">
        <title>Methylostella associata gen. nov., sp. nov., a novel Ancalomicrobiaceae-affiliated facultatively methylotrophic bacteria that feed on methanotrophs of the genus Methylococcus.</title>
        <authorList>
            <person name="Saltykova V."/>
            <person name="Danilova O.V."/>
            <person name="Oshkin I.Y."/>
            <person name="Belova S.E."/>
            <person name="Pimenov N.V."/>
            <person name="Dedysh S.N."/>
        </authorList>
    </citation>
    <scope>NUCLEOTIDE SEQUENCE</scope>
    <source>
        <strain evidence="3">S20</strain>
    </source>
</reference>
<feature type="domain" description="Helix-turn-helix type 11" evidence="1">
    <location>
        <begin position="6"/>
        <end position="58"/>
    </location>
</feature>
<organism evidence="3">
    <name type="scientific">Methyloraptor flagellatus</name>
    <dbReference type="NCBI Taxonomy" id="3162530"/>
    <lineage>
        <taxon>Bacteria</taxon>
        <taxon>Pseudomonadati</taxon>
        <taxon>Pseudomonadota</taxon>
        <taxon>Alphaproteobacteria</taxon>
        <taxon>Hyphomicrobiales</taxon>
        <taxon>Ancalomicrobiaceae</taxon>
        <taxon>Methyloraptor</taxon>
    </lineage>
</organism>
<name>A0AAU7XHL8_9HYPH</name>
<protein>
    <submittedName>
        <fullName evidence="3">YafY family protein</fullName>
    </submittedName>
</protein>
<dbReference type="InterPro" id="IPR036388">
    <property type="entry name" value="WH-like_DNA-bd_sf"/>
</dbReference>
<dbReference type="AlphaFoldDB" id="A0AAU7XHL8"/>
<dbReference type="RefSeq" id="WP_407051331.1">
    <property type="nucleotide sequence ID" value="NZ_CP158568.1"/>
</dbReference>
<evidence type="ECO:0000313" key="3">
    <source>
        <dbReference type="EMBL" id="XBY46234.1"/>
    </source>
</evidence>
<dbReference type="Gene3D" id="1.10.10.10">
    <property type="entry name" value="Winged helix-like DNA-binding domain superfamily/Winged helix DNA-binding domain"/>
    <property type="match status" value="1"/>
</dbReference>
<dbReference type="InterPro" id="IPR036390">
    <property type="entry name" value="WH_DNA-bd_sf"/>
</dbReference>
<dbReference type="InterPro" id="IPR013196">
    <property type="entry name" value="HTH_11"/>
</dbReference>
<dbReference type="PROSITE" id="PS52050">
    <property type="entry name" value="WYL"/>
    <property type="match status" value="1"/>
</dbReference>
<dbReference type="SUPFAM" id="SSF46785">
    <property type="entry name" value="Winged helix' DNA-binding domain"/>
    <property type="match status" value="1"/>
</dbReference>
<feature type="domain" description="WYL" evidence="2">
    <location>
        <begin position="138"/>
        <end position="199"/>
    </location>
</feature>
<dbReference type="PANTHER" id="PTHR34580">
    <property type="match status" value="1"/>
</dbReference>
<dbReference type="KEGG" id="mflg:ABS361_08435"/>
<gene>
    <name evidence="3" type="ORF">ABS361_08435</name>
</gene>
<dbReference type="Pfam" id="PF13280">
    <property type="entry name" value="WYL"/>
    <property type="match status" value="1"/>
</dbReference>
<accession>A0AAU7XHL8</accession>
<proteinExistence type="predicted"/>
<evidence type="ECO:0000259" key="1">
    <source>
        <dbReference type="Pfam" id="PF08279"/>
    </source>
</evidence>
<dbReference type="PANTHER" id="PTHR34580:SF3">
    <property type="entry name" value="PROTEIN PAFB"/>
    <property type="match status" value="1"/>
</dbReference>
<dbReference type="EMBL" id="CP158568">
    <property type="protein sequence ID" value="XBY46234.1"/>
    <property type="molecule type" value="Genomic_DNA"/>
</dbReference>
<dbReference type="Pfam" id="PF08279">
    <property type="entry name" value="HTH_11"/>
    <property type="match status" value="1"/>
</dbReference>
<evidence type="ECO:0000259" key="2">
    <source>
        <dbReference type="Pfam" id="PF13280"/>
    </source>
</evidence>
<dbReference type="InterPro" id="IPR026881">
    <property type="entry name" value="WYL_dom"/>
</dbReference>
<sequence>MRRADRLLDILQALRGGRLRTARDLAEELEVAVRTIYRDMETLIGSGAPIEGERGVGYLMRGDGFLPPLTLTPGELSALRIGADLVAALADEETGRAFAELMVKVEAVVPDANRRRASRDGIAVFATTAPKVKQRIALARRAIRDRVRLALDYEDEHARRSGRIVRPLELEFWGGVWTLTAWCDLRDGFRCFRLDRCHAMEATAERFAPEPGRTIADFYALECHQMPRPLPKSPA</sequence>